<evidence type="ECO:0000256" key="1">
    <source>
        <dbReference type="ARBA" id="ARBA00022450"/>
    </source>
</evidence>
<dbReference type="PANTHER" id="PTHR43439:SF2">
    <property type="entry name" value="ENZYME, PUTATIVE (JCVI)-RELATED"/>
    <property type="match status" value="1"/>
</dbReference>
<reference evidence="4" key="1">
    <citation type="journal article" date="2023" name="Mol. Phylogenet. Evol.">
        <title>Genome-scale phylogeny and comparative genomics of the fungal order Sordariales.</title>
        <authorList>
            <person name="Hensen N."/>
            <person name="Bonometti L."/>
            <person name="Westerberg I."/>
            <person name="Brannstrom I.O."/>
            <person name="Guillou S."/>
            <person name="Cros-Aarteil S."/>
            <person name="Calhoun S."/>
            <person name="Haridas S."/>
            <person name="Kuo A."/>
            <person name="Mondo S."/>
            <person name="Pangilinan J."/>
            <person name="Riley R."/>
            <person name="LaButti K."/>
            <person name="Andreopoulos B."/>
            <person name="Lipzen A."/>
            <person name="Chen C."/>
            <person name="Yan M."/>
            <person name="Daum C."/>
            <person name="Ng V."/>
            <person name="Clum A."/>
            <person name="Steindorff A."/>
            <person name="Ohm R.A."/>
            <person name="Martin F."/>
            <person name="Silar P."/>
            <person name="Natvig D.O."/>
            <person name="Lalanne C."/>
            <person name="Gautier V."/>
            <person name="Ament-Velasquez S.L."/>
            <person name="Kruys A."/>
            <person name="Hutchinson M.I."/>
            <person name="Powell A.J."/>
            <person name="Barry K."/>
            <person name="Miller A.N."/>
            <person name="Grigoriev I.V."/>
            <person name="Debuchy R."/>
            <person name="Gladieux P."/>
            <person name="Hiltunen Thoren M."/>
            <person name="Johannesson H."/>
        </authorList>
    </citation>
    <scope>NUCLEOTIDE SEQUENCE</scope>
    <source>
        <strain evidence="4">CBS 532.94</strain>
    </source>
</reference>
<dbReference type="Pfam" id="PF00501">
    <property type="entry name" value="AMP-binding"/>
    <property type="match status" value="1"/>
</dbReference>
<dbReference type="InterPro" id="IPR006162">
    <property type="entry name" value="Ppantetheine_attach_site"/>
</dbReference>
<keyword evidence="2" id="KW-0597">Phosphoprotein</keyword>
<feature type="domain" description="Carrier" evidence="3">
    <location>
        <begin position="490"/>
        <end position="575"/>
    </location>
</feature>
<dbReference type="Pfam" id="PF00550">
    <property type="entry name" value="PP-binding"/>
    <property type="match status" value="1"/>
</dbReference>
<evidence type="ECO:0000259" key="3">
    <source>
        <dbReference type="PROSITE" id="PS50075"/>
    </source>
</evidence>
<dbReference type="SUPFAM" id="SSF56801">
    <property type="entry name" value="Acetyl-CoA synthetase-like"/>
    <property type="match status" value="1"/>
</dbReference>
<evidence type="ECO:0000313" key="4">
    <source>
        <dbReference type="EMBL" id="KAK4240084.1"/>
    </source>
</evidence>
<reference evidence="4" key="2">
    <citation type="submission" date="2023-05" db="EMBL/GenBank/DDBJ databases">
        <authorList>
            <consortium name="Lawrence Berkeley National Laboratory"/>
            <person name="Steindorff A."/>
            <person name="Hensen N."/>
            <person name="Bonometti L."/>
            <person name="Westerberg I."/>
            <person name="Brannstrom I.O."/>
            <person name="Guillou S."/>
            <person name="Cros-Aarteil S."/>
            <person name="Calhoun S."/>
            <person name="Haridas S."/>
            <person name="Kuo A."/>
            <person name="Mondo S."/>
            <person name="Pangilinan J."/>
            <person name="Riley R."/>
            <person name="Labutti K."/>
            <person name="Andreopoulos B."/>
            <person name="Lipzen A."/>
            <person name="Chen C."/>
            <person name="Yanf M."/>
            <person name="Daum C."/>
            <person name="Ng V."/>
            <person name="Clum A."/>
            <person name="Ohm R."/>
            <person name="Martin F."/>
            <person name="Silar P."/>
            <person name="Natvig D."/>
            <person name="Lalanne C."/>
            <person name="Gautier V."/>
            <person name="Ament-Velasquez S.L."/>
            <person name="Kruys A."/>
            <person name="Hutchinson M.I."/>
            <person name="Powell A.J."/>
            <person name="Barry K."/>
            <person name="Miller A.N."/>
            <person name="Grigoriev I.V."/>
            <person name="Debuchy R."/>
            <person name="Gladieux P."/>
            <person name="Thoren M.H."/>
            <person name="Johannesson H."/>
        </authorList>
    </citation>
    <scope>NUCLEOTIDE SEQUENCE</scope>
    <source>
        <strain evidence="4">CBS 532.94</strain>
    </source>
</reference>
<keyword evidence="5" id="KW-1185">Reference proteome</keyword>
<proteinExistence type="predicted"/>
<sequence>MVDRLAGDSPHAMYGDWPVLPTSYEAGFRSITYAELANVVNGLAWWLIEQLGQPSQTGEVLAFMGPNDVRLTALILAAVKTGYAIFFTSPRNSTAAHQSLFERLQSADELLNKNYPHYDYDKPFEEARWDPVFIIHTSGSTGIPKPLIWTQESIIRQLNVSALAAPEGVSSLHKLNLGKRVLSTLPSFHGAGLGQYLFFAIAFGNALKQSPAGIALLAPSIVAELAQNPGLLEYCAEHLELIIYIGGDLPQALGDRVAAKLGIPDQLLPAELSGSSDWHYVSFAPRAGIVFEEDADGLHELVVRRDEALAEMQLPFSIRGLDQLEKECRTRDLFEPHPTVADAWCWKARADDVIVFLNGEKTNPVSMEHYIVAHARELSGALVLGAQRFQAALLIEPAGMDHPLSTAEQAALIDRIWPIVEEANSAAPAHARVEKSLVLVTTPDRPLIRTPKGTIQRAASIAQYSDDIDRLYVDADVILDDDTTGVALDPTDTNAVKQFIRESVGVITGRHDVNDSANFFECGMDSLQVLQLTRALRRGLWVDSELEALEDKSKPNDPEPGTSIPKVKEWLWDRLNA</sequence>
<dbReference type="AlphaFoldDB" id="A0AAN7CDK5"/>
<accession>A0AAN7CDK5</accession>
<dbReference type="SUPFAM" id="SSF47336">
    <property type="entry name" value="ACP-like"/>
    <property type="match status" value="1"/>
</dbReference>
<dbReference type="InterPro" id="IPR051414">
    <property type="entry name" value="Adenylate-forming_Reductase"/>
</dbReference>
<name>A0AAN7CDK5_9PEZI</name>
<evidence type="ECO:0000256" key="2">
    <source>
        <dbReference type="ARBA" id="ARBA00022553"/>
    </source>
</evidence>
<comment type="caution">
    <text evidence="4">The sequence shown here is derived from an EMBL/GenBank/DDBJ whole genome shotgun (WGS) entry which is preliminary data.</text>
</comment>
<dbReference type="Gene3D" id="3.40.50.12780">
    <property type="entry name" value="N-terminal domain of ligase-like"/>
    <property type="match status" value="1"/>
</dbReference>
<dbReference type="InterPro" id="IPR009081">
    <property type="entry name" value="PP-bd_ACP"/>
</dbReference>
<dbReference type="Gene3D" id="1.10.1200.10">
    <property type="entry name" value="ACP-like"/>
    <property type="match status" value="1"/>
</dbReference>
<organism evidence="4 5">
    <name type="scientific">Achaetomium macrosporum</name>
    <dbReference type="NCBI Taxonomy" id="79813"/>
    <lineage>
        <taxon>Eukaryota</taxon>
        <taxon>Fungi</taxon>
        <taxon>Dikarya</taxon>
        <taxon>Ascomycota</taxon>
        <taxon>Pezizomycotina</taxon>
        <taxon>Sordariomycetes</taxon>
        <taxon>Sordariomycetidae</taxon>
        <taxon>Sordariales</taxon>
        <taxon>Chaetomiaceae</taxon>
        <taxon>Achaetomium</taxon>
    </lineage>
</organism>
<dbReference type="Proteomes" id="UP001303760">
    <property type="component" value="Unassembled WGS sequence"/>
</dbReference>
<dbReference type="EMBL" id="MU860048">
    <property type="protein sequence ID" value="KAK4240084.1"/>
    <property type="molecule type" value="Genomic_DNA"/>
</dbReference>
<keyword evidence="1" id="KW-0596">Phosphopantetheine</keyword>
<protein>
    <recommendedName>
        <fullName evidence="3">Carrier domain-containing protein</fullName>
    </recommendedName>
</protein>
<evidence type="ECO:0000313" key="5">
    <source>
        <dbReference type="Proteomes" id="UP001303760"/>
    </source>
</evidence>
<dbReference type="InterPro" id="IPR020845">
    <property type="entry name" value="AMP-binding_CS"/>
</dbReference>
<dbReference type="InterPro" id="IPR042099">
    <property type="entry name" value="ANL_N_sf"/>
</dbReference>
<dbReference type="PROSITE" id="PS00455">
    <property type="entry name" value="AMP_BINDING"/>
    <property type="match status" value="1"/>
</dbReference>
<gene>
    <name evidence="4" type="ORF">C8A03DRAFT_42370</name>
</gene>
<dbReference type="InterPro" id="IPR036736">
    <property type="entry name" value="ACP-like_sf"/>
</dbReference>
<dbReference type="PROSITE" id="PS00012">
    <property type="entry name" value="PHOSPHOPANTETHEINE"/>
    <property type="match status" value="1"/>
</dbReference>
<dbReference type="Pfam" id="PF23562">
    <property type="entry name" value="AMP-binding_C_3"/>
    <property type="match status" value="1"/>
</dbReference>
<dbReference type="PROSITE" id="PS50075">
    <property type="entry name" value="CARRIER"/>
    <property type="match status" value="1"/>
</dbReference>
<dbReference type="InterPro" id="IPR000873">
    <property type="entry name" value="AMP-dep_synth/lig_dom"/>
</dbReference>
<dbReference type="PANTHER" id="PTHR43439">
    <property type="entry name" value="PHENYLACETATE-COENZYME A LIGASE"/>
    <property type="match status" value="1"/>
</dbReference>